<dbReference type="GO" id="GO:0015562">
    <property type="term" value="F:efflux transmembrane transporter activity"/>
    <property type="evidence" value="ECO:0007669"/>
    <property type="project" value="TreeGrafter"/>
</dbReference>
<organism evidence="2">
    <name type="scientific">marine metagenome</name>
    <dbReference type="NCBI Taxonomy" id="408172"/>
    <lineage>
        <taxon>unclassified sequences</taxon>
        <taxon>metagenomes</taxon>
        <taxon>ecological metagenomes</taxon>
    </lineage>
</organism>
<accession>A0A381SPP4</accession>
<dbReference type="GO" id="GO:1990281">
    <property type="term" value="C:efflux pump complex"/>
    <property type="evidence" value="ECO:0007669"/>
    <property type="project" value="TreeGrafter"/>
</dbReference>
<evidence type="ECO:0000259" key="1">
    <source>
        <dbReference type="Pfam" id="PF25917"/>
    </source>
</evidence>
<dbReference type="Pfam" id="PF25917">
    <property type="entry name" value="BSH_RND"/>
    <property type="match status" value="1"/>
</dbReference>
<dbReference type="InterPro" id="IPR058625">
    <property type="entry name" value="MdtA-like_BSH"/>
</dbReference>
<dbReference type="Gene3D" id="2.40.30.170">
    <property type="match status" value="1"/>
</dbReference>
<proteinExistence type="predicted"/>
<dbReference type="InterPro" id="IPR006143">
    <property type="entry name" value="RND_pump_MFP"/>
</dbReference>
<dbReference type="Gene3D" id="1.10.287.470">
    <property type="entry name" value="Helix hairpin bin"/>
    <property type="match status" value="1"/>
</dbReference>
<dbReference type="EMBL" id="UINC01003400">
    <property type="protein sequence ID" value="SVA06000.1"/>
    <property type="molecule type" value="Genomic_DNA"/>
</dbReference>
<gene>
    <name evidence="2" type="ORF">METZ01_LOCUS58854</name>
</gene>
<evidence type="ECO:0000313" key="2">
    <source>
        <dbReference type="EMBL" id="SVA06000.1"/>
    </source>
</evidence>
<dbReference type="NCBIfam" id="TIGR01730">
    <property type="entry name" value="RND_mfp"/>
    <property type="match status" value="1"/>
</dbReference>
<dbReference type="AlphaFoldDB" id="A0A381SPP4"/>
<protein>
    <recommendedName>
        <fullName evidence="1">Multidrug resistance protein MdtA-like barrel-sandwich hybrid domain-containing protein</fullName>
    </recommendedName>
</protein>
<sequence length="235" mass="25859">MADIVNGQVQWNQRVELGSGITGRVTAVHVKAGDLVASGDLLAEIDRQLLEIRFSKAASTERRYAAELFDRQAEFDRNEILFEEGSIAAMEFQRSQLELTRIETAHAIASADLRKAKYQLTLATILAPFHAWVVETPVDPGEFVVADEPDRPLVVLAQSGIYVARIVVPLVLAERLRPATDVTVLVGDTPYPGQVSTIALEPVDSAAAMPEYPVRVTFQTDRLIRSGTHCRVQLP</sequence>
<name>A0A381SPP4_9ZZZZ</name>
<reference evidence="2" key="1">
    <citation type="submission" date="2018-05" db="EMBL/GenBank/DDBJ databases">
        <authorList>
            <person name="Lanie J.A."/>
            <person name="Ng W.-L."/>
            <person name="Kazmierczak K.M."/>
            <person name="Andrzejewski T.M."/>
            <person name="Davidsen T.M."/>
            <person name="Wayne K.J."/>
            <person name="Tettelin H."/>
            <person name="Glass J.I."/>
            <person name="Rusch D."/>
            <person name="Podicherti R."/>
            <person name="Tsui H.-C.T."/>
            <person name="Winkler M.E."/>
        </authorList>
    </citation>
    <scope>NUCLEOTIDE SEQUENCE</scope>
</reference>
<dbReference type="PANTHER" id="PTHR30469">
    <property type="entry name" value="MULTIDRUG RESISTANCE PROTEIN MDTA"/>
    <property type="match status" value="1"/>
</dbReference>
<dbReference type="Gene3D" id="2.40.50.100">
    <property type="match status" value="1"/>
</dbReference>
<dbReference type="SUPFAM" id="SSF111369">
    <property type="entry name" value="HlyD-like secretion proteins"/>
    <property type="match status" value="1"/>
</dbReference>
<feature type="domain" description="Multidrug resistance protein MdtA-like barrel-sandwich hybrid" evidence="1">
    <location>
        <begin position="14"/>
        <end position="155"/>
    </location>
</feature>
<dbReference type="PANTHER" id="PTHR30469:SF15">
    <property type="entry name" value="HLYD FAMILY OF SECRETION PROTEINS"/>
    <property type="match status" value="1"/>
</dbReference>